<organism evidence="1 2">
    <name type="scientific">Roseateles depolymerans</name>
    <dbReference type="NCBI Taxonomy" id="76731"/>
    <lineage>
        <taxon>Bacteria</taxon>
        <taxon>Pseudomonadati</taxon>
        <taxon>Pseudomonadota</taxon>
        <taxon>Betaproteobacteria</taxon>
        <taxon>Burkholderiales</taxon>
        <taxon>Sphaerotilaceae</taxon>
        <taxon>Roseateles</taxon>
    </lineage>
</organism>
<evidence type="ECO:0000313" key="1">
    <source>
        <dbReference type="EMBL" id="ALV05604.1"/>
    </source>
</evidence>
<accession>A0A0U3MUN4</accession>
<proteinExistence type="predicted"/>
<name>A0A0U3MUN4_9BURK</name>
<sequence>MIEPLQAKKVFRFKVERTKLKEVNCCGWVAVTYRNVGIASINSHNVLNFRLCWDKWNRKAPNLPRFLSRRDMQGG</sequence>
<dbReference type="AlphaFoldDB" id="A0A0U3MUN4"/>
<reference evidence="1 2" key="1">
    <citation type="submission" date="2015-12" db="EMBL/GenBank/DDBJ databases">
        <title>Complete genome of Roseateles depolymerans KCTC 42856.</title>
        <authorList>
            <person name="Kim K.M."/>
        </authorList>
    </citation>
    <scope>NUCLEOTIDE SEQUENCE [LARGE SCALE GENOMIC DNA]</scope>
    <source>
        <strain evidence="1 2">KCTC 42856</strain>
    </source>
</reference>
<gene>
    <name evidence="1" type="ORF">RD2015_1111</name>
</gene>
<keyword evidence="2" id="KW-1185">Reference proteome</keyword>
<evidence type="ECO:0000313" key="2">
    <source>
        <dbReference type="Proteomes" id="UP000060699"/>
    </source>
</evidence>
<protein>
    <submittedName>
        <fullName evidence="1">Uncharacterized protein</fullName>
    </submittedName>
</protein>
<dbReference type="KEGG" id="rdp:RD2015_1111"/>
<dbReference type="EMBL" id="CP013729">
    <property type="protein sequence ID" value="ALV05604.1"/>
    <property type="molecule type" value="Genomic_DNA"/>
</dbReference>
<dbReference type="Proteomes" id="UP000060699">
    <property type="component" value="Chromosome"/>
</dbReference>